<dbReference type="NCBIfam" id="TIGR01044">
    <property type="entry name" value="rplV_bact"/>
    <property type="match status" value="1"/>
</dbReference>
<sequence>MEIIQGCEATAISRYNRISPSKVRRIADQIRSRSVKESIMILEFMPYRSCKFILTLLISAINNGKMQYGPGKEWFVKEIYVNEGPSLKRFRPRAQGRGFPIKKRMCHITSQN</sequence>
<dbReference type="InterPro" id="IPR005727">
    <property type="entry name" value="Ribosomal_uL22_bac/chlpt-type"/>
</dbReference>
<organism evidence="10">
    <name type="scientific">Trachelomonas volvocina</name>
    <dbReference type="NCBI Taxonomy" id="103340"/>
    <lineage>
        <taxon>Eukaryota</taxon>
        <taxon>Discoba</taxon>
        <taxon>Euglenozoa</taxon>
        <taxon>Euglenida</taxon>
        <taxon>Spirocuta</taxon>
        <taxon>Euglenophyceae</taxon>
        <taxon>Euglenales</taxon>
        <taxon>Euglenaceae</taxon>
        <taxon>Trachelomonas</taxon>
    </lineage>
</organism>
<dbReference type="Pfam" id="PF00237">
    <property type="entry name" value="Ribosomal_L22"/>
    <property type="match status" value="1"/>
</dbReference>
<evidence type="ECO:0000256" key="1">
    <source>
        <dbReference type="ARBA" id="ARBA00009451"/>
    </source>
</evidence>
<dbReference type="GO" id="GO:0003735">
    <property type="term" value="F:structural constituent of ribosome"/>
    <property type="evidence" value="ECO:0007669"/>
    <property type="project" value="InterPro"/>
</dbReference>
<reference evidence="10" key="1">
    <citation type="journal article" date="2015" name="J. Eukaryot. Microbiol.">
        <title>Chloroplast Genome Evolution in the Euglenaceae.</title>
        <authorList>
            <person name="Bennett M.S."/>
            <person name="Triemer R.E."/>
        </authorList>
    </citation>
    <scope>NUCLEOTIDE SEQUENCE</scope>
    <source>
        <strain evidence="10">UTEX 1327</strain>
    </source>
</reference>
<dbReference type="HAMAP" id="MF_01331_B">
    <property type="entry name" value="Ribosomal_uL22_B"/>
    <property type="match status" value="1"/>
</dbReference>
<keyword evidence="5 7" id="KW-0687">Ribonucleoprotein</keyword>
<dbReference type="CDD" id="cd00336">
    <property type="entry name" value="Ribosomal_L22"/>
    <property type="match status" value="1"/>
</dbReference>
<evidence type="ECO:0000256" key="6">
    <source>
        <dbReference type="ARBA" id="ARBA00035285"/>
    </source>
</evidence>
<dbReference type="InterPro" id="IPR047867">
    <property type="entry name" value="Ribosomal_uL22_bac/org-type"/>
</dbReference>
<keyword evidence="10" id="KW-0934">Plastid</keyword>
<geneLocation type="chloroplast" evidence="10"/>
<dbReference type="SUPFAM" id="SSF54843">
    <property type="entry name" value="Ribosomal protein L22"/>
    <property type="match status" value="1"/>
</dbReference>
<dbReference type="AlphaFoldDB" id="A0A0G3VR28"/>
<keyword evidence="3 7" id="KW-0694">RNA-binding</keyword>
<evidence type="ECO:0000256" key="3">
    <source>
        <dbReference type="ARBA" id="ARBA00022884"/>
    </source>
</evidence>
<comment type="function">
    <text evidence="7 9">The globular domain of the protein is located near the polypeptide exit tunnel on the outside of the subunit, while an extended beta-hairpin is found that lines the wall of the exit tunnel in the center of the 70S ribosome.</text>
</comment>
<evidence type="ECO:0000256" key="4">
    <source>
        <dbReference type="ARBA" id="ARBA00022980"/>
    </source>
</evidence>
<dbReference type="InterPro" id="IPR001063">
    <property type="entry name" value="Ribosomal_uL22"/>
</dbReference>
<dbReference type="PANTHER" id="PTHR13501:SF8">
    <property type="entry name" value="LARGE RIBOSOMAL SUBUNIT PROTEIN UL22M"/>
    <property type="match status" value="1"/>
</dbReference>
<comment type="function">
    <text evidence="7 9">This protein binds specifically to 23S rRNA.</text>
</comment>
<proteinExistence type="inferred from homology"/>
<gene>
    <name evidence="7 10" type="primary">rpl22</name>
</gene>
<dbReference type="GO" id="GO:0009507">
    <property type="term" value="C:chloroplast"/>
    <property type="evidence" value="ECO:0007669"/>
    <property type="project" value="UniProtKB-SubCell"/>
</dbReference>
<evidence type="ECO:0000256" key="5">
    <source>
        <dbReference type="ARBA" id="ARBA00023274"/>
    </source>
</evidence>
<accession>A0A0G3VR28</accession>
<keyword evidence="10" id="KW-0150">Chloroplast</keyword>
<comment type="subcellular location">
    <subcellularLocation>
        <location evidence="7 9">Plastid</location>
        <location evidence="7 9">Chloroplast</location>
    </subcellularLocation>
</comment>
<dbReference type="EMBL" id="KP686077">
    <property type="protein sequence ID" value="AKL82435.1"/>
    <property type="molecule type" value="Genomic_DNA"/>
</dbReference>
<evidence type="ECO:0000313" key="10">
    <source>
        <dbReference type="EMBL" id="AKL82435.1"/>
    </source>
</evidence>
<comment type="subunit">
    <text evidence="7">Part of the 50S ribosomal subunit.</text>
</comment>
<dbReference type="GeneID" id="24571462"/>
<name>A0A0G3VR28_9EUGL</name>
<evidence type="ECO:0000256" key="2">
    <source>
        <dbReference type="ARBA" id="ARBA00022730"/>
    </source>
</evidence>
<evidence type="ECO:0000256" key="8">
    <source>
        <dbReference type="RuleBase" id="RU004005"/>
    </source>
</evidence>
<evidence type="ECO:0000256" key="7">
    <source>
        <dbReference type="HAMAP-Rule" id="MF_01331"/>
    </source>
</evidence>
<dbReference type="Gene3D" id="3.90.470.10">
    <property type="entry name" value="Ribosomal protein L22/L17"/>
    <property type="match status" value="1"/>
</dbReference>
<dbReference type="InterPro" id="IPR036394">
    <property type="entry name" value="Ribosomal_uL22_sf"/>
</dbReference>
<evidence type="ECO:0000256" key="9">
    <source>
        <dbReference type="RuleBase" id="RU004009"/>
    </source>
</evidence>
<keyword evidence="2 7" id="KW-0699">rRNA-binding</keyword>
<dbReference type="PANTHER" id="PTHR13501">
    <property type="entry name" value="CHLOROPLAST 50S RIBOSOMAL PROTEIN L22-RELATED"/>
    <property type="match status" value="1"/>
</dbReference>
<protein>
    <recommendedName>
        <fullName evidence="6 7">Large ribosomal subunit protein uL22c</fullName>
    </recommendedName>
</protein>
<dbReference type="GO" id="GO:0006412">
    <property type="term" value="P:translation"/>
    <property type="evidence" value="ECO:0007669"/>
    <property type="project" value="UniProtKB-UniRule"/>
</dbReference>
<keyword evidence="4 7" id="KW-0689">Ribosomal protein</keyword>
<comment type="similarity">
    <text evidence="1 7 8">Belongs to the universal ribosomal protein uL22 family.</text>
</comment>
<dbReference type="GO" id="GO:0019843">
    <property type="term" value="F:rRNA binding"/>
    <property type="evidence" value="ECO:0007669"/>
    <property type="project" value="UniProtKB-UniRule"/>
</dbReference>
<dbReference type="RefSeq" id="YP_009145522.1">
    <property type="nucleotide sequence ID" value="NC_027288.1"/>
</dbReference>
<dbReference type="GO" id="GO:0022625">
    <property type="term" value="C:cytosolic large ribosomal subunit"/>
    <property type="evidence" value="ECO:0007669"/>
    <property type="project" value="TreeGrafter"/>
</dbReference>